<proteinExistence type="inferred from homology"/>
<keyword evidence="5 7" id="KW-1133">Transmembrane helix</keyword>
<dbReference type="RefSeq" id="WP_253479650.1">
    <property type="nucleotide sequence ID" value="NZ_JALJXV010000007.1"/>
</dbReference>
<dbReference type="InterPro" id="IPR050833">
    <property type="entry name" value="Poly_Biosynth_Transport"/>
</dbReference>
<evidence type="ECO:0000256" key="5">
    <source>
        <dbReference type="ARBA" id="ARBA00022989"/>
    </source>
</evidence>
<organism evidence="8 9">
    <name type="scientific">Natronocella acetinitrilica</name>
    <dbReference type="NCBI Taxonomy" id="414046"/>
    <lineage>
        <taxon>Bacteria</taxon>
        <taxon>Pseudomonadati</taxon>
        <taxon>Pseudomonadota</taxon>
        <taxon>Gammaproteobacteria</taxon>
        <taxon>Chromatiales</taxon>
        <taxon>Ectothiorhodospiraceae</taxon>
        <taxon>Natronocella</taxon>
    </lineage>
</organism>
<feature type="transmembrane region" description="Helical" evidence="7">
    <location>
        <begin position="376"/>
        <end position="396"/>
    </location>
</feature>
<dbReference type="Proteomes" id="UP001205843">
    <property type="component" value="Unassembled WGS sequence"/>
</dbReference>
<dbReference type="Pfam" id="PF13440">
    <property type="entry name" value="Polysacc_synt_3"/>
    <property type="match status" value="1"/>
</dbReference>
<feature type="transmembrane region" description="Helical" evidence="7">
    <location>
        <begin position="317"/>
        <end position="333"/>
    </location>
</feature>
<keyword evidence="6 7" id="KW-0472">Membrane</keyword>
<feature type="transmembrane region" description="Helical" evidence="7">
    <location>
        <begin position="79"/>
        <end position="105"/>
    </location>
</feature>
<feature type="transmembrane region" description="Helical" evidence="7">
    <location>
        <begin position="354"/>
        <end position="370"/>
    </location>
</feature>
<evidence type="ECO:0000256" key="6">
    <source>
        <dbReference type="ARBA" id="ARBA00023136"/>
    </source>
</evidence>
<feature type="transmembrane region" description="Helical" evidence="7">
    <location>
        <begin position="40"/>
        <end position="58"/>
    </location>
</feature>
<comment type="subcellular location">
    <subcellularLocation>
        <location evidence="1">Cell membrane</location>
        <topology evidence="1">Multi-pass membrane protein</topology>
    </subcellularLocation>
</comment>
<reference evidence="8" key="1">
    <citation type="submission" date="2022-03" db="EMBL/GenBank/DDBJ databases">
        <title>Genomic Encyclopedia of Type Strains, Phase III (KMG-III): the genomes of soil and plant-associated and newly described type strains.</title>
        <authorList>
            <person name="Whitman W."/>
        </authorList>
    </citation>
    <scope>NUCLEOTIDE SEQUENCE</scope>
    <source>
        <strain evidence="8">ANL 6-2</strain>
    </source>
</reference>
<evidence type="ECO:0000313" key="9">
    <source>
        <dbReference type="Proteomes" id="UP001205843"/>
    </source>
</evidence>
<keyword evidence="3" id="KW-1003">Cell membrane</keyword>
<dbReference type="PANTHER" id="PTHR30250:SF10">
    <property type="entry name" value="LIPOPOLYSACCHARIDE BIOSYNTHESIS PROTEIN WZXC"/>
    <property type="match status" value="1"/>
</dbReference>
<feature type="transmembrane region" description="Helical" evidence="7">
    <location>
        <begin position="12"/>
        <end position="34"/>
    </location>
</feature>
<name>A0AAE3G535_9GAMM</name>
<comment type="similarity">
    <text evidence="2">Belongs to the polysaccharide synthase family.</text>
</comment>
<feature type="transmembrane region" description="Helical" evidence="7">
    <location>
        <begin position="117"/>
        <end position="134"/>
    </location>
</feature>
<sequence length="477" mass="51368">MIGKRVTSSMRWLVLAQMLGQGGAVLASLVVIRILEPTDYGLMAMAAVVLGLILLLNEMGLGSALIQQASLSRVELERVFGLLLVVNLGLALALIGAAPAIAVFFDEPRVTPLIQVMALRLPLMALLVVPRSMLRRDMLFRRKAMVDLAGILSGSAATLVLALMGYGVWSIVVGILIGGVVEVIGTYIASPVRVWPAFSIRGMGQQCRFGGFVTLDRILWYSYSQADVVVLGRFLGPELLGVYSVAKRLASMPLDRLGGIVNEVGFSAYSSAHRDGLSVPEYYCKAARLASFFTFPLFFGMAAIAPEAIPVVLGEKWSPAVLPFQLLALVMPLRQLNVINTPALMGIGRPDVNVVNLLIALVIMVPAFLIGVQWGVIGVCLAWVIAYPVYFAIMLWRSLAVLQVSARSYLGAILPSALTAAVMVGCVEVSRRLLDDWLIQPVLLLAALAVVGFLGYLAAAGLLNRPQCREILSVLRR</sequence>
<evidence type="ECO:0000256" key="2">
    <source>
        <dbReference type="ARBA" id="ARBA00007430"/>
    </source>
</evidence>
<comment type="caution">
    <text evidence="8">The sequence shown here is derived from an EMBL/GenBank/DDBJ whole genome shotgun (WGS) entry which is preliminary data.</text>
</comment>
<keyword evidence="9" id="KW-1185">Reference proteome</keyword>
<feature type="transmembrane region" description="Helical" evidence="7">
    <location>
        <begin position="146"/>
        <end position="165"/>
    </location>
</feature>
<dbReference type="CDD" id="cd13127">
    <property type="entry name" value="MATE_tuaB_like"/>
    <property type="match status" value="1"/>
</dbReference>
<evidence type="ECO:0000256" key="4">
    <source>
        <dbReference type="ARBA" id="ARBA00022692"/>
    </source>
</evidence>
<keyword evidence="4 7" id="KW-0812">Transmembrane</keyword>
<dbReference type="PANTHER" id="PTHR30250">
    <property type="entry name" value="PST FAMILY PREDICTED COLANIC ACID TRANSPORTER"/>
    <property type="match status" value="1"/>
</dbReference>
<evidence type="ECO:0000256" key="1">
    <source>
        <dbReference type="ARBA" id="ARBA00004651"/>
    </source>
</evidence>
<dbReference type="AlphaFoldDB" id="A0AAE3G535"/>
<accession>A0AAE3G535</accession>
<protein>
    <submittedName>
        <fullName evidence="8">O-antigen/teichoic acid export membrane protein</fullName>
    </submittedName>
</protein>
<evidence type="ECO:0000313" key="8">
    <source>
        <dbReference type="EMBL" id="MCP1675804.1"/>
    </source>
</evidence>
<feature type="transmembrane region" description="Helical" evidence="7">
    <location>
        <begin position="171"/>
        <end position="189"/>
    </location>
</feature>
<feature type="transmembrane region" description="Helical" evidence="7">
    <location>
        <begin position="408"/>
        <end position="430"/>
    </location>
</feature>
<evidence type="ECO:0000256" key="3">
    <source>
        <dbReference type="ARBA" id="ARBA00022475"/>
    </source>
</evidence>
<gene>
    <name evidence="8" type="ORF">J2T57_002959</name>
</gene>
<evidence type="ECO:0000256" key="7">
    <source>
        <dbReference type="SAM" id="Phobius"/>
    </source>
</evidence>
<feature type="transmembrane region" description="Helical" evidence="7">
    <location>
        <begin position="442"/>
        <end position="463"/>
    </location>
</feature>
<dbReference type="GO" id="GO:0005886">
    <property type="term" value="C:plasma membrane"/>
    <property type="evidence" value="ECO:0007669"/>
    <property type="project" value="UniProtKB-SubCell"/>
</dbReference>
<feature type="transmembrane region" description="Helical" evidence="7">
    <location>
        <begin position="286"/>
        <end position="305"/>
    </location>
</feature>
<dbReference type="EMBL" id="JALJXV010000007">
    <property type="protein sequence ID" value="MCP1675804.1"/>
    <property type="molecule type" value="Genomic_DNA"/>
</dbReference>